<evidence type="ECO:0000256" key="7">
    <source>
        <dbReference type="ARBA" id="ARBA00022676"/>
    </source>
</evidence>
<evidence type="ECO:0000256" key="14">
    <source>
        <dbReference type="ARBA" id="ARBA00024861"/>
    </source>
</evidence>
<evidence type="ECO:0000256" key="3">
    <source>
        <dbReference type="ARBA" id="ARBA00004667"/>
    </source>
</evidence>
<evidence type="ECO:0000313" key="18">
    <source>
        <dbReference type="EMBL" id="PIZ88280.1"/>
    </source>
</evidence>
<keyword evidence="11" id="KW-0067">ATP-binding</keyword>
<evidence type="ECO:0000256" key="2">
    <source>
        <dbReference type="ARBA" id="ARBA00004496"/>
    </source>
</evidence>
<comment type="catalytic activity">
    <reaction evidence="1">
        <text>1-(5-phospho-beta-D-ribosyl)-ATP + diphosphate = 5-phospho-alpha-D-ribose 1-diphosphate + ATP</text>
        <dbReference type="Rhea" id="RHEA:18473"/>
        <dbReference type="ChEBI" id="CHEBI:30616"/>
        <dbReference type="ChEBI" id="CHEBI:33019"/>
        <dbReference type="ChEBI" id="CHEBI:58017"/>
        <dbReference type="ChEBI" id="CHEBI:73183"/>
        <dbReference type="EC" id="2.4.2.17"/>
    </reaction>
</comment>
<keyword evidence="10" id="KW-0547">Nucleotide-binding</keyword>
<name>A0A2M7UWD9_9BACT</name>
<evidence type="ECO:0000256" key="4">
    <source>
        <dbReference type="ARBA" id="ARBA00011946"/>
    </source>
</evidence>
<dbReference type="Gene3D" id="3.30.70.120">
    <property type="match status" value="1"/>
</dbReference>
<proteinExistence type="predicted"/>
<dbReference type="AlphaFoldDB" id="A0A2M7UWD9"/>
<keyword evidence="6" id="KW-0028">Amino-acid biosynthesis</keyword>
<evidence type="ECO:0000256" key="6">
    <source>
        <dbReference type="ARBA" id="ARBA00022605"/>
    </source>
</evidence>
<dbReference type="Pfam" id="PF08029">
    <property type="entry name" value="HisG_C"/>
    <property type="match status" value="1"/>
</dbReference>
<feature type="domain" description="Histidine biosynthesis HisG C-terminal" evidence="17">
    <location>
        <begin position="174"/>
        <end position="243"/>
    </location>
</feature>
<dbReference type="Proteomes" id="UP000230081">
    <property type="component" value="Unassembled WGS sequence"/>
</dbReference>
<evidence type="ECO:0000256" key="9">
    <source>
        <dbReference type="ARBA" id="ARBA00022723"/>
    </source>
</evidence>
<dbReference type="GO" id="GO:0000105">
    <property type="term" value="P:L-histidine biosynthetic process"/>
    <property type="evidence" value="ECO:0007669"/>
    <property type="project" value="UniProtKB-UniRule"/>
</dbReference>
<evidence type="ECO:0000259" key="16">
    <source>
        <dbReference type="Pfam" id="PF01634"/>
    </source>
</evidence>
<dbReference type="EMBL" id="PFPA01000017">
    <property type="protein sequence ID" value="PIZ88280.1"/>
    <property type="molecule type" value="Genomic_DNA"/>
</dbReference>
<dbReference type="Pfam" id="PF01634">
    <property type="entry name" value="HisG"/>
    <property type="match status" value="1"/>
</dbReference>
<evidence type="ECO:0000256" key="5">
    <source>
        <dbReference type="ARBA" id="ARBA00022490"/>
    </source>
</evidence>
<evidence type="ECO:0000256" key="1">
    <source>
        <dbReference type="ARBA" id="ARBA00000915"/>
    </source>
</evidence>
<evidence type="ECO:0000313" key="19">
    <source>
        <dbReference type="Proteomes" id="UP000230081"/>
    </source>
</evidence>
<feature type="domain" description="ATP phosphoribosyltransferase catalytic" evidence="16">
    <location>
        <begin position="7"/>
        <end position="163"/>
    </location>
</feature>
<dbReference type="InterPro" id="IPR013115">
    <property type="entry name" value="HisG_C"/>
</dbReference>
<dbReference type="PANTHER" id="PTHR21403">
    <property type="entry name" value="ATP PHOSPHORIBOSYLTRANSFERASE ATP-PRTASE"/>
    <property type="match status" value="1"/>
</dbReference>
<dbReference type="InterPro" id="IPR015867">
    <property type="entry name" value="N-reg_PII/ATP_PRibTrfase_C"/>
</dbReference>
<evidence type="ECO:0000256" key="15">
    <source>
        <dbReference type="NCBIfam" id="TIGR00070"/>
    </source>
</evidence>
<reference evidence="19" key="1">
    <citation type="submission" date="2017-09" db="EMBL/GenBank/DDBJ databases">
        <title>Depth-based differentiation of microbial function through sediment-hosted aquifers and enrichment of novel symbionts in the deep terrestrial subsurface.</title>
        <authorList>
            <person name="Probst A.J."/>
            <person name="Ladd B."/>
            <person name="Jarett J.K."/>
            <person name="Geller-Mcgrath D.E."/>
            <person name="Sieber C.M.K."/>
            <person name="Emerson J.B."/>
            <person name="Anantharaman K."/>
            <person name="Thomas B.C."/>
            <person name="Malmstrom R."/>
            <person name="Stieglmeier M."/>
            <person name="Klingl A."/>
            <person name="Woyke T."/>
            <person name="Ryan C.M."/>
            <person name="Banfield J.F."/>
        </authorList>
    </citation>
    <scope>NUCLEOTIDE SEQUENCE [LARGE SCALE GENOMIC DNA]</scope>
</reference>
<dbReference type="GO" id="GO:0000287">
    <property type="term" value="F:magnesium ion binding"/>
    <property type="evidence" value="ECO:0007669"/>
    <property type="project" value="InterPro"/>
</dbReference>
<dbReference type="GO" id="GO:0005737">
    <property type="term" value="C:cytoplasm"/>
    <property type="evidence" value="ECO:0007669"/>
    <property type="project" value="UniProtKB-SubCell"/>
</dbReference>
<evidence type="ECO:0000259" key="17">
    <source>
        <dbReference type="Pfam" id="PF08029"/>
    </source>
</evidence>
<gene>
    <name evidence="18" type="ORF">COX91_01025</name>
</gene>
<dbReference type="InterPro" id="IPR011322">
    <property type="entry name" value="N-reg_PII-like_a/b"/>
</dbReference>
<dbReference type="EC" id="2.4.2.17" evidence="4 15"/>
<accession>A0A2M7UWD9</accession>
<comment type="subcellular location">
    <subcellularLocation>
        <location evidence="2">Cytoplasm</location>
    </subcellularLocation>
</comment>
<evidence type="ECO:0000256" key="10">
    <source>
        <dbReference type="ARBA" id="ARBA00022741"/>
    </source>
</evidence>
<dbReference type="SUPFAM" id="SSF53850">
    <property type="entry name" value="Periplasmic binding protein-like II"/>
    <property type="match status" value="1"/>
</dbReference>
<keyword evidence="13" id="KW-0368">Histidine biosynthesis</keyword>
<dbReference type="UniPathway" id="UPA00031">
    <property type="reaction ID" value="UER00006"/>
</dbReference>
<comment type="caution">
    <text evidence="18">The sequence shown here is derived from an EMBL/GenBank/DDBJ whole genome shotgun (WGS) entry which is preliminary data.</text>
</comment>
<evidence type="ECO:0000256" key="12">
    <source>
        <dbReference type="ARBA" id="ARBA00022842"/>
    </source>
</evidence>
<keyword evidence="7 18" id="KW-0328">Glycosyltransferase</keyword>
<keyword evidence="5" id="KW-0963">Cytoplasm</keyword>
<sequence>IDCYLLRPQEIPRYVEEGKLDLGISGDDWIQESKAKIIEVCDLKYAKQKIKKVKWVLAVPKNGKIKTIKDLQGKIISTEAVNLAKDYFKKQKVRARVEFSWGATEVKPPRFADAIVDITETGASLRANNLKILDTIFLSSTKLITNKAAWRDGWKKEKIKAMSLLVQGAVKGEEVVGLMMHVPREKMNKALKILPKFKSPTIKKIVGKEWYDVIISCREKEIRELIPRLKRLGCQGIVEFPANKVVL</sequence>
<dbReference type="InterPro" id="IPR001348">
    <property type="entry name" value="ATP_PRibTrfase_HisG"/>
</dbReference>
<protein>
    <recommendedName>
        <fullName evidence="4 15">ATP phosphoribosyltransferase</fullName>
        <ecNumber evidence="4 15">2.4.2.17</ecNumber>
    </recommendedName>
</protein>
<keyword evidence="12" id="KW-0460">Magnesium</keyword>
<evidence type="ECO:0000256" key="13">
    <source>
        <dbReference type="ARBA" id="ARBA00023102"/>
    </source>
</evidence>
<comment type="function">
    <text evidence="14">Catalyzes the condensation of ATP and 5-phosphoribose 1-diphosphate to form N'-(5'-phosphoribosyl)-ATP (PR-ATP). Has a crucial role in the pathway because the rate of histidine biosynthesis seems to be controlled primarily by regulation of HisG enzymatic activity.</text>
</comment>
<dbReference type="Gene3D" id="3.40.190.10">
    <property type="entry name" value="Periplasmic binding protein-like II"/>
    <property type="match status" value="2"/>
</dbReference>
<dbReference type="PANTHER" id="PTHR21403:SF10">
    <property type="entry name" value="ATP PHOSPHORIBOSYLTRANSFERASE"/>
    <property type="match status" value="1"/>
</dbReference>
<keyword evidence="8 18" id="KW-0808">Transferase</keyword>
<dbReference type="GO" id="GO:0005524">
    <property type="term" value="F:ATP binding"/>
    <property type="evidence" value="ECO:0007669"/>
    <property type="project" value="UniProtKB-KW"/>
</dbReference>
<dbReference type="InterPro" id="IPR013820">
    <property type="entry name" value="ATP_PRibTrfase_cat"/>
</dbReference>
<dbReference type="SUPFAM" id="SSF54913">
    <property type="entry name" value="GlnB-like"/>
    <property type="match status" value="1"/>
</dbReference>
<evidence type="ECO:0000256" key="8">
    <source>
        <dbReference type="ARBA" id="ARBA00022679"/>
    </source>
</evidence>
<feature type="non-terminal residue" evidence="18">
    <location>
        <position position="1"/>
    </location>
</feature>
<organism evidence="18 19">
    <name type="scientific">Candidatus Nealsonbacteria bacterium CG_4_10_14_0_2_um_filter_39_15</name>
    <dbReference type="NCBI Taxonomy" id="1974681"/>
    <lineage>
        <taxon>Bacteria</taxon>
        <taxon>Candidatus Nealsoniibacteriota</taxon>
    </lineage>
</organism>
<comment type="pathway">
    <text evidence="3">Amino-acid biosynthesis; L-histidine biosynthesis; L-histidine from 5-phospho-alpha-D-ribose 1-diphosphate: step 1/9.</text>
</comment>
<dbReference type="NCBIfam" id="TIGR03455">
    <property type="entry name" value="HisG_C-term"/>
    <property type="match status" value="1"/>
</dbReference>
<evidence type="ECO:0000256" key="11">
    <source>
        <dbReference type="ARBA" id="ARBA00022840"/>
    </source>
</evidence>
<dbReference type="NCBIfam" id="TIGR00070">
    <property type="entry name" value="hisG"/>
    <property type="match status" value="1"/>
</dbReference>
<keyword evidence="9" id="KW-0479">Metal-binding</keyword>
<dbReference type="GO" id="GO:0003879">
    <property type="term" value="F:ATP phosphoribosyltransferase activity"/>
    <property type="evidence" value="ECO:0007669"/>
    <property type="project" value="UniProtKB-UniRule"/>
</dbReference>